<dbReference type="RefSeq" id="XP_026681165.1">
    <property type="nucleotide sequence ID" value="XM_026825364.1"/>
</dbReference>
<sequence>MPLYVSTDVATVSLASALSSDNIWNYVRRGEGSFNFSSVAGVGSVDGRLGFLAVGIKPDRSALLTQIANYKDETFASLFPMDDRHGFVILSQCLKPQSRGYVQKKKKKKKKKIEYRK</sequence>
<gene>
    <name evidence="2" type="primary">LOC113468443</name>
</gene>
<dbReference type="GeneID" id="113468443"/>
<evidence type="ECO:0000313" key="1">
    <source>
        <dbReference type="Proteomes" id="UP000079169"/>
    </source>
</evidence>
<proteinExistence type="predicted"/>
<reference evidence="2" key="1">
    <citation type="submission" date="2025-08" db="UniProtKB">
        <authorList>
            <consortium name="RefSeq"/>
        </authorList>
    </citation>
    <scope>IDENTIFICATION</scope>
</reference>
<dbReference type="KEGG" id="dci:113468443"/>
<name>A0A3Q0J359_DIACI</name>
<dbReference type="STRING" id="121845.A0A3Q0J359"/>
<accession>A0A3Q0J359</accession>
<organism evidence="1 2">
    <name type="scientific">Diaphorina citri</name>
    <name type="common">Asian citrus psyllid</name>
    <dbReference type="NCBI Taxonomy" id="121845"/>
    <lineage>
        <taxon>Eukaryota</taxon>
        <taxon>Metazoa</taxon>
        <taxon>Ecdysozoa</taxon>
        <taxon>Arthropoda</taxon>
        <taxon>Hexapoda</taxon>
        <taxon>Insecta</taxon>
        <taxon>Pterygota</taxon>
        <taxon>Neoptera</taxon>
        <taxon>Paraneoptera</taxon>
        <taxon>Hemiptera</taxon>
        <taxon>Sternorrhyncha</taxon>
        <taxon>Psylloidea</taxon>
        <taxon>Psyllidae</taxon>
        <taxon>Diaphorininae</taxon>
        <taxon>Diaphorina</taxon>
    </lineage>
</organism>
<keyword evidence="1" id="KW-1185">Reference proteome</keyword>
<dbReference type="AlphaFoldDB" id="A0A3Q0J359"/>
<evidence type="ECO:0000313" key="2">
    <source>
        <dbReference type="RefSeq" id="XP_026681165.1"/>
    </source>
</evidence>
<dbReference type="PaxDb" id="121845-A0A3Q0J359"/>
<protein>
    <submittedName>
        <fullName evidence="2">Neither inactivation nor afterpotential protein G-like</fullName>
    </submittedName>
</protein>
<dbReference type="Proteomes" id="UP000079169">
    <property type="component" value="Unplaced"/>
</dbReference>